<evidence type="ECO:0000256" key="1">
    <source>
        <dbReference type="ARBA" id="ARBA00005254"/>
    </source>
</evidence>
<dbReference type="PANTHER" id="PTHR11941">
    <property type="entry name" value="ENOYL-COA HYDRATASE-RELATED"/>
    <property type="match status" value="1"/>
</dbReference>
<dbReference type="InterPro" id="IPR014748">
    <property type="entry name" value="Enoyl-CoA_hydra_C"/>
</dbReference>
<dbReference type="PANTHER" id="PTHR11941:SF54">
    <property type="entry name" value="ENOYL-COA HYDRATASE, MITOCHONDRIAL"/>
    <property type="match status" value="1"/>
</dbReference>
<dbReference type="EMBL" id="JACPRF010000033">
    <property type="protein sequence ID" value="MBI2875470.1"/>
    <property type="molecule type" value="Genomic_DNA"/>
</dbReference>
<reference evidence="3" key="1">
    <citation type="submission" date="2020-07" db="EMBL/GenBank/DDBJ databases">
        <title>Huge and variable diversity of episymbiotic CPR bacteria and DPANN archaea in groundwater ecosystems.</title>
        <authorList>
            <person name="He C.Y."/>
            <person name="Keren R."/>
            <person name="Whittaker M."/>
            <person name="Farag I.F."/>
            <person name="Doudna J."/>
            <person name="Cate J.H.D."/>
            <person name="Banfield J.F."/>
        </authorList>
    </citation>
    <scope>NUCLEOTIDE SEQUENCE</scope>
    <source>
        <strain evidence="3">NC_groundwater_672_Ag_B-0.1um_62_36</strain>
    </source>
</reference>
<name>A0A932FZK7_UNCTE</name>
<dbReference type="InterPro" id="IPR029045">
    <property type="entry name" value="ClpP/crotonase-like_dom_sf"/>
</dbReference>
<accession>A0A932FZK7</accession>
<keyword evidence="2" id="KW-0456">Lyase</keyword>
<protein>
    <submittedName>
        <fullName evidence="3">Enoyl-CoA hydratase/isomerase family protein</fullName>
    </submittedName>
</protein>
<dbReference type="GO" id="GO:0006635">
    <property type="term" value="P:fatty acid beta-oxidation"/>
    <property type="evidence" value="ECO:0007669"/>
    <property type="project" value="TreeGrafter"/>
</dbReference>
<dbReference type="Pfam" id="PF00378">
    <property type="entry name" value="ECH_1"/>
    <property type="match status" value="1"/>
</dbReference>
<comment type="caution">
    <text evidence="3">The sequence shown here is derived from an EMBL/GenBank/DDBJ whole genome shotgun (WGS) entry which is preliminary data.</text>
</comment>
<dbReference type="SUPFAM" id="SSF52096">
    <property type="entry name" value="ClpP/crotonase"/>
    <property type="match status" value="1"/>
</dbReference>
<proteinExistence type="inferred from homology"/>
<dbReference type="AlphaFoldDB" id="A0A932FZK7"/>
<dbReference type="FunFam" id="3.90.226.10:FF:000009">
    <property type="entry name" value="Carnitinyl-CoA dehydratase"/>
    <property type="match status" value="1"/>
</dbReference>
<sequence length="260" mass="28168">MELKNLLYEKRDKIAVVTINRGHTLNSLNAETMEELDQVFREIGGNEEIWAVILTGAGERAFVSGADIQQFTGLSAPASQQFARRGQEIFRRIEELGKPVIAAINGYALGGGCELAMACTLRIASEKARFGQPEVKLGLLPGYGGTWRLPHVVGKGKAMELILTGEMIDAQEALRLNLVNQVVPGAQLMEAALGMANKILANSPLAVKLSIQAVNHAMDTDLETGNHHEAALFGICFASQDKEEGVKAFLEKRKPAFTGR</sequence>
<evidence type="ECO:0000313" key="3">
    <source>
        <dbReference type="EMBL" id="MBI2875470.1"/>
    </source>
</evidence>
<dbReference type="Gene3D" id="1.10.12.10">
    <property type="entry name" value="Lyase 2-enoyl-coa Hydratase, Chain A, domain 2"/>
    <property type="match status" value="1"/>
</dbReference>
<dbReference type="Proteomes" id="UP000769766">
    <property type="component" value="Unassembled WGS sequence"/>
</dbReference>
<dbReference type="Gene3D" id="3.90.226.10">
    <property type="entry name" value="2-enoyl-CoA Hydratase, Chain A, domain 1"/>
    <property type="match status" value="1"/>
</dbReference>
<comment type="similarity">
    <text evidence="1">Belongs to the enoyl-CoA hydratase/isomerase family.</text>
</comment>
<dbReference type="GO" id="GO:0016836">
    <property type="term" value="F:hydro-lyase activity"/>
    <property type="evidence" value="ECO:0007669"/>
    <property type="project" value="UniProtKB-ARBA"/>
</dbReference>
<dbReference type="FunFam" id="1.10.12.10:FF:000001">
    <property type="entry name" value="Probable enoyl-CoA hydratase, mitochondrial"/>
    <property type="match status" value="1"/>
</dbReference>
<evidence type="ECO:0000256" key="2">
    <source>
        <dbReference type="ARBA" id="ARBA00023239"/>
    </source>
</evidence>
<dbReference type="InterPro" id="IPR001753">
    <property type="entry name" value="Enoyl-CoA_hydra/iso"/>
</dbReference>
<evidence type="ECO:0000313" key="4">
    <source>
        <dbReference type="Proteomes" id="UP000769766"/>
    </source>
</evidence>
<dbReference type="CDD" id="cd06558">
    <property type="entry name" value="crotonase-like"/>
    <property type="match status" value="1"/>
</dbReference>
<organism evidence="3 4">
    <name type="scientific">Tectimicrobiota bacterium</name>
    <dbReference type="NCBI Taxonomy" id="2528274"/>
    <lineage>
        <taxon>Bacteria</taxon>
        <taxon>Pseudomonadati</taxon>
        <taxon>Nitrospinota/Tectimicrobiota group</taxon>
        <taxon>Candidatus Tectimicrobiota</taxon>
    </lineage>
</organism>
<gene>
    <name evidence="3" type="ORF">HYY20_01155</name>
</gene>